<dbReference type="eggNOG" id="ENOG502TJNA">
    <property type="taxonomic scope" value="Eukaryota"/>
</dbReference>
<dbReference type="Proteomes" id="UP000008068">
    <property type="component" value="Unassembled WGS sequence"/>
</dbReference>
<dbReference type="FunCoup" id="G0MR09">
    <property type="interactions" value="457"/>
</dbReference>
<dbReference type="SUPFAM" id="SSF55797">
    <property type="entry name" value="PR-1-like"/>
    <property type="match status" value="1"/>
</dbReference>
<dbReference type="InterPro" id="IPR035940">
    <property type="entry name" value="CAP_sf"/>
</dbReference>
<name>G0MR09_CAEBE</name>
<reference evidence="4" key="1">
    <citation type="submission" date="2011-07" db="EMBL/GenBank/DDBJ databases">
        <authorList>
            <consortium name="Caenorhabditis brenneri Sequencing and Analysis Consortium"/>
            <person name="Wilson R.K."/>
        </authorList>
    </citation>
    <scope>NUCLEOTIDE SEQUENCE [LARGE SCALE GENOMIC DNA]</scope>
    <source>
        <strain evidence="4">PB2801</strain>
    </source>
</reference>
<protein>
    <recommendedName>
        <fullName evidence="5">SCP domain-containing protein</fullName>
    </recommendedName>
</protein>
<feature type="signal peptide" evidence="2">
    <location>
        <begin position="1"/>
        <end position="20"/>
    </location>
</feature>
<dbReference type="HOGENOM" id="CLU_090770_0_0_1"/>
<dbReference type="OrthoDB" id="5892894at2759"/>
<dbReference type="OMA" id="FIQPEIT"/>
<proteinExistence type="predicted"/>
<evidence type="ECO:0000256" key="2">
    <source>
        <dbReference type="SAM" id="SignalP"/>
    </source>
</evidence>
<dbReference type="AlphaFoldDB" id="G0MR09"/>
<evidence type="ECO:0008006" key="5">
    <source>
        <dbReference type="Google" id="ProtNLM"/>
    </source>
</evidence>
<feature type="chain" id="PRO_5003403426" description="SCP domain-containing protein" evidence="2">
    <location>
        <begin position="21"/>
        <end position="246"/>
    </location>
</feature>
<keyword evidence="2" id="KW-0732">Signal</keyword>
<gene>
    <name evidence="3" type="ORF">CAEBREN_05784</name>
</gene>
<keyword evidence="4" id="KW-1185">Reference proteome</keyword>
<organism evidence="4">
    <name type="scientific">Caenorhabditis brenneri</name>
    <name type="common">Nematode worm</name>
    <dbReference type="NCBI Taxonomy" id="135651"/>
    <lineage>
        <taxon>Eukaryota</taxon>
        <taxon>Metazoa</taxon>
        <taxon>Ecdysozoa</taxon>
        <taxon>Nematoda</taxon>
        <taxon>Chromadorea</taxon>
        <taxon>Rhabditida</taxon>
        <taxon>Rhabditina</taxon>
        <taxon>Rhabditomorpha</taxon>
        <taxon>Rhabditoidea</taxon>
        <taxon>Rhabditidae</taxon>
        <taxon>Peloderinae</taxon>
        <taxon>Caenorhabditis</taxon>
    </lineage>
</organism>
<evidence type="ECO:0000313" key="4">
    <source>
        <dbReference type="Proteomes" id="UP000008068"/>
    </source>
</evidence>
<feature type="region of interest" description="Disordered" evidence="1">
    <location>
        <begin position="189"/>
        <end position="224"/>
    </location>
</feature>
<dbReference type="Gene3D" id="3.40.33.10">
    <property type="entry name" value="CAP"/>
    <property type="match status" value="1"/>
</dbReference>
<evidence type="ECO:0000313" key="3">
    <source>
        <dbReference type="EMBL" id="EGT41993.1"/>
    </source>
</evidence>
<feature type="compositionally biased region" description="Low complexity" evidence="1">
    <location>
        <begin position="196"/>
        <end position="217"/>
    </location>
</feature>
<accession>G0MR09</accession>
<dbReference type="EMBL" id="GL379808">
    <property type="protein sequence ID" value="EGT41993.1"/>
    <property type="molecule type" value="Genomic_DNA"/>
</dbReference>
<evidence type="ECO:0000256" key="1">
    <source>
        <dbReference type="SAM" id="MobiDB-lite"/>
    </source>
</evidence>
<dbReference type="InParanoid" id="G0MR09"/>
<sequence length="246" mass="27358">MKLLFMLLGILVLWTVPSTAVKTLGWESIPDKDGYLKKINDERRAYAKKAKIPNMRKLYWDSFLETKAQVEDYGGDKKTCRHLYRDGDDATADRVKKFMDSWFPREHRKEFIGIYNKDRMNGFEEMTPHQQKIGCAPAVTSYDTDDGGKNVFKTLCFIQPEITGDSWNQPVGEPGSACGEGYKNDDGLCDPIVKPTATSSTGGGSTSSAQTSEQTSAKNNTVAADNSSRTISLMMIIGILVAIKFL</sequence>